<evidence type="ECO:0000313" key="1">
    <source>
        <dbReference type="EMBL" id="CAB9515783.1"/>
    </source>
</evidence>
<dbReference type="EMBL" id="CAICTM010000737">
    <property type="protein sequence ID" value="CAB9515783.1"/>
    <property type="molecule type" value="Genomic_DNA"/>
</dbReference>
<comment type="caution">
    <text evidence="1">The sequence shown here is derived from an EMBL/GenBank/DDBJ whole genome shotgun (WGS) entry which is preliminary data.</text>
</comment>
<name>A0A9N8HHX0_9STRA</name>
<evidence type="ECO:0000313" key="2">
    <source>
        <dbReference type="Proteomes" id="UP001153069"/>
    </source>
</evidence>
<evidence type="ECO:0008006" key="3">
    <source>
        <dbReference type="Google" id="ProtNLM"/>
    </source>
</evidence>
<dbReference type="Proteomes" id="UP001153069">
    <property type="component" value="Unassembled WGS sequence"/>
</dbReference>
<keyword evidence="2" id="KW-1185">Reference proteome</keyword>
<organism evidence="1 2">
    <name type="scientific">Seminavis robusta</name>
    <dbReference type="NCBI Taxonomy" id="568900"/>
    <lineage>
        <taxon>Eukaryota</taxon>
        <taxon>Sar</taxon>
        <taxon>Stramenopiles</taxon>
        <taxon>Ochrophyta</taxon>
        <taxon>Bacillariophyta</taxon>
        <taxon>Bacillariophyceae</taxon>
        <taxon>Bacillariophycidae</taxon>
        <taxon>Naviculales</taxon>
        <taxon>Naviculaceae</taxon>
        <taxon>Seminavis</taxon>
    </lineage>
</organism>
<reference evidence="1" key="1">
    <citation type="submission" date="2020-06" db="EMBL/GenBank/DDBJ databases">
        <authorList>
            <consortium name="Plant Systems Biology data submission"/>
        </authorList>
    </citation>
    <scope>NUCLEOTIDE SEQUENCE</scope>
    <source>
        <strain evidence="1">D6</strain>
    </source>
</reference>
<dbReference type="Gene3D" id="6.10.140.2220">
    <property type="match status" value="1"/>
</dbReference>
<dbReference type="AlphaFoldDB" id="A0A9N8HHX0"/>
<dbReference type="SUPFAM" id="SSF48452">
    <property type="entry name" value="TPR-like"/>
    <property type="match status" value="1"/>
</dbReference>
<proteinExistence type="predicted"/>
<sequence>MDDFFLDALKHPPDLKAKRVCCGCKKEEPANKPFKLQCSRCKDEGFVPALFCAKKCYKQAWPKHKEWHETKERETRDVDAVHQSRLKLSILEDILENQGSSEYYSLVVAGLRKMDSGDFAGAKKQLRKAQKLDTRRPEAFLNLAQCFYASGMQQEFISNIQEVIKRWALVALTGNYTDGRFVDLKGDEMWN</sequence>
<dbReference type="InterPro" id="IPR011990">
    <property type="entry name" value="TPR-like_helical_dom_sf"/>
</dbReference>
<gene>
    <name evidence="1" type="ORF">SEMRO_738_G195260.1</name>
</gene>
<protein>
    <recommendedName>
        <fullName evidence="3">MYND-type domain-containing protein</fullName>
    </recommendedName>
</protein>
<accession>A0A9N8HHX0</accession>
<dbReference type="Gene3D" id="1.25.40.10">
    <property type="entry name" value="Tetratricopeptide repeat domain"/>
    <property type="match status" value="1"/>
</dbReference>